<dbReference type="GeneID" id="18814870"/>
<reference evidence="2" key="1">
    <citation type="submission" date="2011-04" db="EMBL/GenBank/DDBJ databases">
        <title>Evolution of plant cell wall degrading machinery underlies the functional diversity of forest fungi.</title>
        <authorList>
            <consortium name="US DOE Joint Genome Institute (JGI-PGF)"/>
            <person name="Eastwood D.C."/>
            <person name="Floudas D."/>
            <person name="Binder M."/>
            <person name="Majcherczyk A."/>
            <person name="Schneider P."/>
            <person name="Aerts A."/>
            <person name="Asiegbu F.O."/>
            <person name="Baker S.E."/>
            <person name="Barry K."/>
            <person name="Bendiksby M."/>
            <person name="Blumentritt M."/>
            <person name="Coutinho P.M."/>
            <person name="Cullen D."/>
            <person name="Cullen D."/>
            <person name="Gathman A."/>
            <person name="Goodell B."/>
            <person name="Henrissat B."/>
            <person name="Ihrmark K."/>
            <person name="Kauserud H."/>
            <person name="Kohler A."/>
            <person name="LaButti K."/>
            <person name="Lapidus A."/>
            <person name="Lavin J.L."/>
            <person name="Lee Y.-H."/>
            <person name="Lindquist E."/>
            <person name="Lilly W."/>
            <person name="Lucas S."/>
            <person name="Morin E."/>
            <person name="Murat C."/>
            <person name="Oguiza J.A."/>
            <person name="Park J."/>
            <person name="Pisabarro A.G."/>
            <person name="Riley R."/>
            <person name="Rosling A."/>
            <person name="Salamov A."/>
            <person name="Schmidt O."/>
            <person name="Schmutz J."/>
            <person name="Skrede I."/>
            <person name="Stenlid J."/>
            <person name="Wiebenga A."/>
            <person name="Xie X."/>
            <person name="Kues U."/>
            <person name="Hibbett D.S."/>
            <person name="Hoffmeister D."/>
            <person name="Hogberg N."/>
            <person name="Martin F."/>
            <person name="Grigoriev I.V."/>
            <person name="Watkinson S.C."/>
        </authorList>
    </citation>
    <scope>NUCLEOTIDE SEQUENCE</scope>
    <source>
        <strain evidence="2">S7.9</strain>
    </source>
</reference>
<dbReference type="EMBL" id="GL945433">
    <property type="protein sequence ID" value="EGO25776.1"/>
    <property type="molecule type" value="Genomic_DNA"/>
</dbReference>
<dbReference type="Proteomes" id="UP000008064">
    <property type="component" value="Unassembled WGS sequence"/>
</dbReference>
<protein>
    <submittedName>
        <fullName evidence="2">Uncharacterized protein</fullName>
    </submittedName>
</protein>
<gene>
    <name evidence="2" type="ORF">SERLADRAFT_437510</name>
</gene>
<evidence type="ECO:0000313" key="2">
    <source>
        <dbReference type="EMBL" id="EGO25776.1"/>
    </source>
</evidence>
<sequence length="86" mass="9320">MSDTIPSYPEYTLRPVEQQDGIAYYSATNTRGYSILDRNGNPVRFPLPPLPVRANGTRVPPDAAIDKGSSQADDSESSSRKGPVPL</sequence>
<accession>F8NTV6</accession>
<dbReference type="AlphaFoldDB" id="F8NTV6"/>
<feature type="region of interest" description="Disordered" evidence="1">
    <location>
        <begin position="38"/>
        <end position="86"/>
    </location>
</feature>
<dbReference type="KEGG" id="sla:SERLADRAFT_437510"/>
<dbReference type="RefSeq" id="XP_007317898.1">
    <property type="nucleotide sequence ID" value="XM_007317836.1"/>
</dbReference>
<dbReference type="HOGENOM" id="CLU_2499264_0_0_1"/>
<evidence type="ECO:0000256" key="1">
    <source>
        <dbReference type="SAM" id="MobiDB-lite"/>
    </source>
</evidence>
<proteinExistence type="predicted"/>
<name>F8NTV6_SERL9</name>
<organism>
    <name type="scientific">Serpula lacrymans var. lacrymans (strain S7.9)</name>
    <name type="common">Dry rot fungus</name>
    <dbReference type="NCBI Taxonomy" id="578457"/>
    <lineage>
        <taxon>Eukaryota</taxon>
        <taxon>Fungi</taxon>
        <taxon>Dikarya</taxon>
        <taxon>Basidiomycota</taxon>
        <taxon>Agaricomycotina</taxon>
        <taxon>Agaricomycetes</taxon>
        <taxon>Agaricomycetidae</taxon>
        <taxon>Boletales</taxon>
        <taxon>Coniophorineae</taxon>
        <taxon>Serpulaceae</taxon>
        <taxon>Serpula</taxon>
    </lineage>
</organism>